<reference evidence="2" key="1">
    <citation type="submission" date="2021-11" db="EMBL/GenBank/DDBJ databases">
        <title>The first genome sequence of unculturable Mycoplasma faucium obtained by de novo assembly of metagenomic reads.</title>
        <authorList>
            <person name="Sabat A.J."/>
            <person name="Bathoorn E."/>
            <person name="Akkerboom V."/>
            <person name="Friedrich A.W."/>
        </authorList>
    </citation>
    <scope>NUCLEOTIDE SEQUENCE [LARGE SCALE GENOMIC DNA]</scope>
    <source>
        <strain evidence="2">UMCG-MFM1</strain>
    </source>
</reference>
<dbReference type="RefSeq" id="WP_405311983.1">
    <property type="nucleotide sequence ID" value="NZ_CP088155.1"/>
</dbReference>
<evidence type="ECO:0000259" key="1">
    <source>
        <dbReference type="Pfam" id="PF04851"/>
    </source>
</evidence>
<sequence>MNLSSVQQRAVDELLEYFKESYNDNINKIIEFKAPTGSGKTFMISNFIDKASIYHHDLNQDQKIIFVIATLSSAKLPIQMENNINEYLSYLENKNLKVKRYESPSSSSDRLKDGDYRIIANNNEIIIFGTQSFGKGKIYTEQGIFNAFLDQIEKENYKLIYIRDEAHVGSEKEEKNASKFLDYDDDISKSNDENIRFEKKIQEAASFIVKMTATPKGKYEQVIITEKDLENDNIHLLKNKMEQNSGLGFEKSSTIDNIQLLQIAIKKFKEIKNKYIDFKNEPGLININPAMLIQVSDKFKGNEKEFEENINLIVKTLKENGLTYAKYFSSEKIDSDQRAIKSLQDISRNSSDIDTIIFKVGPATGWNISRACMLIQLRNVSSNTLNIQTIGRIKRNPNPNYPFPNESIANQYFIYTNNDVKNSSEIVTYKLKKQYMQNHIKFGSGKINLEIHKQILNSKEYNEKIISLLDKDKVQFYLNEALDYYNKNGFLKGLVIKYKDKNNHERDCVYQKIYNIIELQKFNNKFQVQNSNILTKDIILNIKSWFYKQKFQNSIHLFWYVLKNNYFDLIVEEYKQGIEIIKRKTRDKEYLLEFSNTLPQIFSISKSKKNIINISDEHYAYQNIIKNSDQNKHYTDSEAENKFLSRISDFIADDEDLTNNIKIWTKNPVHEGISYQYYSETNNSILNSYPDILIVIEKNNQKHQLVIEVKNDNDLIPEKSESLLKAYKKYIEEFSIPLFKEIESLTIAICWVKDDKLMFKGYSSNKEIDNLISNKINNLSWIRKLVK</sequence>
<organism evidence="2 3">
    <name type="scientific">Metamycoplasma faucium</name>
    <dbReference type="NCBI Taxonomy" id="56142"/>
    <lineage>
        <taxon>Bacteria</taxon>
        <taxon>Bacillati</taxon>
        <taxon>Mycoplasmatota</taxon>
        <taxon>Mycoplasmoidales</taxon>
        <taxon>Metamycoplasmataceae</taxon>
        <taxon>Metamycoplasma</taxon>
    </lineage>
</organism>
<dbReference type="Pfam" id="PF04851">
    <property type="entry name" value="ResIII"/>
    <property type="match status" value="1"/>
</dbReference>
<dbReference type="Proteomes" id="UP001622612">
    <property type="component" value="Chromosome"/>
</dbReference>
<evidence type="ECO:0000313" key="2">
    <source>
        <dbReference type="EMBL" id="WYM97499.1"/>
    </source>
</evidence>
<protein>
    <submittedName>
        <fullName evidence="2">DEAD/DEAH box helicase family protein</fullName>
    </submittedName>
</protein>
<gene>
    <name evidence="2" type="ORF">LQ356_01185</name>
</gene>
<keyword evidence="3" id="KW-1185">Reference proteome</keyword>
<accession>A0ABZ2TMF6</accession>
<feature type="domain" description="Helicase/UvrB N-terminal" evidence="1">
    <location>
        <begin position="1"/>
        <end position="216"/>
    </location>
</feature>
<dbReference type="GO" id="GO:0004386">
    <property type="term" value="F:helicase activity"/>
    <property type="evidence" value="ECO:0007669"/>
    <property type="project" value="UniProtKB-KW"/>
</dbReference>
<keyword evidence="2" id="KW-0547">Nucleotide-binding</keyword>
<keyword evidence="2" id="KW-0378">Hydrolase</keyword>
<dbReference type="SUPFAM" id="SSF52540">
    <property type="entry name" value="P-loop containing nucleoside triphosphate hydrolases"/>
    <property type="match status" value="2"/>
</dbReference>
<dbReference type="Gene3D" id="3.40.50.300">
    <property type="entry name" value="P-loop containing nucleotide triphosphate hydrolases"/>
    <property type="match status" value="2"/>
</dbReference>
<proteinExistence type="predicted"/>
<name>A0ABZ2TMF6_9BACT</name>
<dbReference type="EMBL" id="CP088155">
    <property type="protein sequence ID" value="WYM97499.1"/>
    <property type="molecule type" value="Genomic_DNA"/>
</dbReference>
<evidence type="ECO:0000313" key="3">
    <source>
        <dbReference type="Proteomes" id="UP001622612"/>
    </source>
</evidence>
<dbReference type="InterPro" id="IPR006935">
    <property type="entry name" value="Helicase/UvrB_N"/>
</dbReference>
<keyword evidence="2" id="KW-0067">ATP-binding</keyword>
<dbReference type="InterPro" id="IPR027417">
    <property type="entry name" value="P-loop_NTPase"/>
</dbReference>
<keyword evidence="2" id="KW-0347">Helicase</keyword>